<accession>A0A6A6ETV8</accession>
<reference evidence="3" key="1">
    <citation type="journal article" date="2020" name="Stud. Mycol.">
        <title>101 Dothideomycetes genomes: a test case for predicting lifestyles and emergence of pathogens.</title>
        <authorList>
            <person name="Haridas S."/>
            <person name="Albert R."/>
            <person name="Binder M."/>
            <person name="Bloem J."/>
            <person name="Labutti K."/>
            <person name="Salamov A."/>
            <person name="Andreopoulos B."/>
            <person name="Baker S."/>
            <person name="Barry K."/>
            <person name="Bills G."/>
            <person name="Bluhm B."/>
            <person name="Cannon C."/>
            <person name="Castanera R."/>
            <person name="Culley D."/>
            <person name="Daum C."/>
            <person name="Ezra D."/>
            <person name="Gonzalez J."/>
            <person name="Henrissat B."/>
            <person name="Kuo A."/>
            <person name="Liang C."/>
            <person name="Lipzen A."/>
            <person name="Lutzoni F."/>
            <person name="Magnuson J."/>
            <person name="Mondo S."/>
            <person name="Nolan M."/>
            <person name="Ohm R."/>
            <person name="Pangilinan J."/>
            <person name="Park H.-J."/>
            <person name="Ramirez L."/>
            <person name="Alfaro M."/>
            <person name="Sun H."/>
            <person name="Tritt A."/>
            <person name="Yoshinaga Y."/>
            <person name="Zwiers L.-H."/>
            <person name="Turgeon B."/>
            <person name="Goodwin S."/>
            <person name="Spatafora J."/>
            <person name="Crous P."/>
            <person name="Grigoriev I."/>
        </authorList>
    </citation>
    <scope>NUCLEOTIDE SEQUENCE</scope>
    <source>
        <strain evidence="3">CBS 207.26</strain>
    </source>
</reference>
<name>A0A6A6ETV8_9PEZI</name>
<feature type="region of interest" description="Disordered" evidence="2">
    <location>
        <begin position="35"/>
        <end position="58"/>
    </location>
</feature>
<keyword evidence="4" id="KW-1185">Reference proteome</keyword>
<dbReference type="Proteomes" id="UP000800200">
    <property type="component" value="Unassembled WGS sequence"/>
</dbReference>
<dbReference type="EMBL" id="ML994613">
    <property type="protein sequence ID" value="KAF2193326.1"/>
    <property type="molecule type" value="Genomic_DNA"/>
</dbReference>
<feature type="compositionally biased region" description="Basic and acidic residues" evidence="2">
    <location>
        <begin position="198"/>
        <end position="209"/>
    </location>
</feature>
<feature type="compositionally biased region" description="Basic and acidic residues" evidence="2">
    <location>
        <begin position="171"/>
        <end position="184"/>
    </location>
</feature>
<protein>
    <submittedName>
        <fullName evidence="3">Uncharacterized protein</fullName>
    </submittedName>
</protein>
<feature type="region of interest" description="Disordered" evidence="2">
    <location>
        <begin position="152"/>
        <end position="184"/>
    </location>
</feature>
<gene>
    <name evidence="3" type="ORF">K469DRAFT_690933</name>
</gene>
<dbReference type="AlphaFoldDB" id="A0A6A6ETV8"/>
<sequence>MAMTFVGCIIQGVEGCGLGDERSISSRVAFQNFEESWREPQQSRPSSGGSGSQSSISLSDWRKNNQVVKEVVGDVLGYEGRRILKHCHQLQAENALLKAEIEGLREAARIEKKRKKPRKALFRELRGEEGNAAIFFSPAKISAAHELQAQKTKEEEKAQAQKEQGTLQRQQRKEEQAELRRAAAAARLEKREKLALERAQKQVQKEEAITQRLASLQHSNQQKAAAKNRRKKP</sequence>
<keyword evidence="1" id="KW-0175">Coiled coil</keyword>
<evidence type="ECO:0000313" key="3">
    <source>
        <dbReference type="EMBL" id="KAF2193326.1"/>
    </source>
</evidence>
<evidence type="ECO:0000256" key="2">
    <source>
        <dbReference type="SAM" id="MobiDB-lite"/>
    </source>
</evidence>
<evidence type="ECO:0000313" key="4">
    <source>
        <dbReference type="Proteomes" id="UP000800200"/>
    </source>
</evidence>
<feature type="compositionally biased region" description="Low complexity" evidence="2">
    <location>
        <begin position="42"/>
        <end position="58"/>
    </location>
</feature>
<organism evidence="3 4">
    <name type="scientific">Zopfia rhizophila CBS 207.26</name>
    <dbReference type="NCBI Taxonomy" id="1314779"/>
    <lineage>
        <taxon>Eukaryota</taxon>
        <taxon>Fungi</taxon>
        <taxon>Dikarya</taxon>
        <taxon>Ascomycota</taxon>
        <taxon>Pezizomycotina</taxon>
        <taxon>Dothideomycetes</taxon>
        <taxon>Dothideomycetes incertae sedis</taxon>
        <taxon>Zopfiaceae</taxon>
        <taxon>Zopfia</taxon>
    </lineage>
</organism>
<feature type="coiled-coil region" evidence="1">
    <location>
        <begin position="87"/>
        <end position="114"/>
    </location>
</feature>
<evidence type="ECO:0000256" key="1">
    <source>
        <dbReference type="SAM" id="Coils"/>
    </source>
</evidence>
<proteinExistence type="predicted"/>
<feature type="region of interest" description="Disordered" evidence="2">
    <location>
        <begin position="198"/>
        <end position="233"/>
    </location>
</feature>